<comment type="caution">
    <text evidence="1">The sequence shown here is derived from an EMBL/GenBank/DDBJ whole genome shotgun (WGS) entry which is preliminary data.</text>
</comment>
<evidence type="ECO:0000313" key="1">
    <source>
        <dbReference type="EMBL" id="KAG8644530.1"/>
    </source>
</evidence>
<evidence type="ECO:0000313" key="2">
    <source>
        <dbReference type="Proteomes" id="UP000091857"/>
    </source>
</evidence>
<dbReference type="EMBL" id="CM004397">
    <property type="protein sequence ID" value="KAG8644530.1"/>
    <property type="molecule type" value="Genomic_DNA"/>
</dbReference>
<sequence length="111" mass="11852">MLYIIVSNLFASLSKSSPLHFSLSLSSSLSYPPFSEKMDSTASNKSTITSHQIIPPKRGQIKIKIVKGIIRSAAAIAGNGKKHKENGGFHISTPSTPATPTGYQSDVSFES</sequence>
<accession>A0ACB7GWC5</accession>
<dbReference type="Proteomes" id="UP000091857">
    <property type="component" value="Chromosome 11"/>
</dbReference>
<organism evidence="1 2">
    <name type="scientific">Manihot esculenta</name>
    <name type="common">Cassava</name>
    <name type="synonym">Jatropha manihot</name>
    <dbReference type="NCBI Taxonomy" id="3983"/>
    <lineage>
        <taxon>Eukaryota</taxon>
        <taxon>Viridiplantae</taxon>
        <taxon>Streptophyta</taxon>
        <taxon>Embryophyta</taxon>
        <taxon>Tracheophyta</taxon>
        <taxon>Spermatophyta</taxon>
        <taxon>Magnoliopsida</taxon>
        <taxon>eudicotyledons</taxon>
        <taxon>Gunneridae</taxon>
        <taxon>Pentapetalae</taxon>
        <taxon>rosids</taxon>
        <taxon>fabids</taxon>
        <taxon>Malpighiales</taxon>
        <taxon>Euphorbiaceae</taxon>
        <taxon>Crotonoideae</taxon>
        <taxon>Manihoteae</taxon>
        <taxon>Manihot</taxon>
    </lineage>
</organism>
<name>A0ACB7GWC5_MANES</name>
<keyword evidence="2" id="KW-1185">Reference proteome</keyword>
<gene>
    <name evidence="1" type="ORF">MANES_11G139102v8</name>
</gene>
<reference evidence="2" key="1">
    <citation type="journal article" date="2016" name="Nat. Biotechnol.">
        <title>Sequencing wild and cultivated cassava and related species reveals extensive interspecific hybridization and genetic diversity.</title>
        <authorList>
            <person name="Bredeson J.V."/>
            <person name="Lyons J.B."/>
            <person name="Prochnik S.E."/>
            <person name="Wu G.A."/>
            <person name="Ha C.M."/>
            <person name="Edsinger-Gonzales E."/>
            <person name="Grimwood J."/>
            <person name="Schmutz J."/>
            <person name="Rabbi I.Y."/>
            <person name="Egesi C."/>
            <person name="Nauluvula P."/>
            <person name="Lebot V."/>
            <person name="Ndunguru J."/>
            <person name="Mkamilo G."/>
            <person name="Bart R.S."/>
            <person name="Setter T.L."/>
            <person name="Gleadow R.M."/>
            <person name="Kulakow P."/>
            <person name="Ferguson M.E."/>
            <person name="Rounsley S."/>
            <person name="Rokhsar D.S."/>
        </authorList>
    </citation>
    <scope>NUCLEOTIDE SEQUENCE [LARGE SCALE GENOMIC DNA]</scope>
    <source>
        <strain evidence="2">cv. AM560-2</strain>
    </source>
</reference>
<protein>
    <submittedName>
        <fullName evidence="1">Uncharacterized protein</fullName>
    </submittedName>
</protein>
<proteinExistence type="predicted"/>